<dbReference type="PROSITE" id="PS00583">
    <property type="entry name" value="PFKB_KINASES_1"/>
    <property type="match status" value="1"/>
</dbReference>
<gene>
    <name evidence="5" type="ORF">E3T28_13155</name>
</gene>
<reference evidence="5 6" key="1">
    <citation type="submission" date="2019-03" db="EMBL/GenBank/DDBJ databases">
        <title>Genomics of glacier-inhabiting Cryobacterium strains.</title>
        <authorList>
            <person name="Liu Q."/>
            <person name="Xin Y.-H."/>
        </authorList>
    </citation>
    <scope>NUCLEOTIDE SEQUENCE [LARGE SCALE GENOMIC DNA]</scope>
    <source>
        <strain evidence="5 6">TMT1-23-1</strain>
    </source>
</reference>
<keyword evidence="2" id="KW-0808">Transferase</keyword>
<evidence type="ECO:0000256" key="2">
    <source>
        <dbReference type="ARBA" id="ARBA00022679"/>
    </source>
</evidence>
<dbReference type="InterPro" id="IPR050306">
    <property type="entry name" value="PfkB_Carbo_kinase"/>
</dbReference>
<dbReference type="Proteomes" id="UP000297853">
    <property type="component" value="Unassembled WGS sequence"/>
</dbReference>
<keyword evidence="6" id="KW-1185">Reference proteome</keyword>
<comment type="caution">
    <text evidence="5">The sequence shown here is derived from an EMBL/GenBank/DDBJ whole genome shotgun (WGS) entry which is preliminary data.</text>
</comment>
<dbReference type="SUPFAM" id="SSF53613">
    <property type="entry name" value="Ribokinase-like"/>
    <property type="match status" value="1"/>
</dbReference>
<comment type="similarity">
    <text evidence="1">Belongs to the carbohydrate kinase PfkB family.</text>
</comment>
<dbReference type="GO" id="GO:0016301">
    <property type="term" value="F:kinase activity"/>
    <property type="evidence" value="ECO:0007669"/>
    <property type="project" value="UniProtKB-KW"/>
</dbReference>
<evidence type="ECO:0000256" key="1">
    <source>
        <dbReference type="ARBA" id="ARBA00010688"/>
    </source>
</evidence>
<dbReference type="InterPro" id="IPR011611">
    <property type="entry name" value="PfkB_dom"/>
</dbReference>
<dbReference type="InterPro" id="IPR029056">
    <property type="entry name" value="Ribokinase-like"/>
</dbReference>
<dbReference type="PANTHER" id="PTHR43085:SF57">
    <property type="entry name" value="CARBOHYDRATE KINASE PFKB DOMAIN-CONTAINING PROTEIN"/>
    <property type="match status" value="1"/>
</dbReference>
<feature type="domain" description="Carbohydrate kinase PfkB" evidence="4">
    <location>
        <begin position="31"/>
        <end position="296"/>
    </location>
</feature>
<evidence type="ECO:0000313" key="6">
    <source>
        <dbReference type="Proteomes" id="UP000297853"/>
    </source>
</evidence>
<evidence type="ECO:0000313" key="5">
    <source>
        <dbReference type="EMBL" id="TFC95664.1"/>
    </source>
</evidence>
<evidence type="ECO:0000259" key="4">
    <source>
        <dbReference type="Pfam" id="PF00294"/>
    </source>
</evidence>
<name>A0ABY2IXC3_9MICO</name>
<proteinExistence type="inferred from homology"/>
<dbReference type="RefSeq" id="WP_134432073.1">
    <property type="nucleotide sequence ID" value="NZ_SOGQ01000075.1"/>
</dbReference>
<evidence type="ECO:0000256" key="3">
    <source>
        <dbReference type="ARBA" id="ARBA00022777"/>
    </source>
</evidence>
<accession>A0ABY2IXC3</accession>
<dbReference type="EMBL" id="SOGQ01000075">
    <property type="protein sequence ID" value="TFC95664.1"/>
    <property type="molecule type" value="Genomic_DNA"/>
</dbReference>
<dbReference type="InterPro" id="IPR002173">
    <property type="entry name" value="Carboh/pur_kinase_PfkB_CS"/>
</dbReference>
<dbReference type="Pfam" id="PF00294">
    <property type="entry name" value="PfkB"/>
    <property type="match status" value="1"/>
</dbReference>
<dbReference type="PANTHER" id="PTHR43085">
    <property type="entry name" value="HEXOKINASE FAMILY MEMBER"/>
    <property type="match status" value="1"/>
</dbReference>
<organism evidence="5 6">
    <name type="scientific">Cryobacterium sinapicolor</name>
    <dbReference type="NCBI Taxonomy" id="1259236"/>
    <lineage>
        <taxon>Bacteria</taxon>
        <taxon>Bacillati</taxon>
        <taxon>Actinomycetota</taxon>
        <taxon>Actinomycetes</taxon>
        <taxon>Micrococcales</taxon>
        <taxon>Microbacteriaceae</taxon>
        <taxon>Cryobacterium</taxon>
    </lineage>
</organism>
<sequence length="303" mass="31417">MTEQNLTEQSRVVVVGDALIDEMLSPGSRLEFPGGAALNVAVGLAVLGVPTTLIAMVGDDADGARLREFLAAHDVTLVATPGPFGSSRATSDRTDGEPSYAFNEAAKKRRIEFGPAERAALDDARLVVVSCFPFDDTAQTDAFIAAVAEPERRLVIDPNPRAGMLADGDLFAANFKRIAARSLLTKVGDEDAELLYSSTLEELRERLLAGGTRTVLATAGRAGASVASADLLVSEPIAVLPGAVVDTMGAGDATLASSVQTMLTRGVPTDAAGWQALLVAAMRIAAATCRQEGALLRVPAAGQ</sequence>
<keyword evidence="3 5" id="KW-0418">Kinase</keyword>
<dbReference type="Gene3D" id="3.40.1190.20">
    <property type="match status" value="1"/>
</dbReference>
<protein>
    <submittedName>
        <fullName evidence="5">Sugar kinase</fullName>
    </submittedName>
</protein>